<dbReference type="FunFam" id="1.10.10.60:FF:000132">
    <property type="entry name" value="AraC family transcriptional regulator"/>
    <property type="match status" value="1"/>
</dbReference>
<dbReference type="KEGG" id="otr:OTERR_18710"/>
<dbReference type="PANTHER" id="PTHR11019">
    <property type="entry name" value="HTH-TYPE TRANSCRIPTIONAL REGULATOR NIMR"/>
    <property type="match status" value="1"/>
</dbReference>
<name>A0A5C1EAY1_9RHOO</name>
<keyword evidence="5" id="KW-0804">Transcription</keyword>
<evidence type="ECO:0000313" key="8">
    <source>
        <dbReference type="Proteomes" id="UP000323671"/>
    </source>
</evidence>
<evidence type="ECO:0000256" key="1">
    <source>
        <dbReference type="ARBA" id="ARBA00022491"/>
    </source>
</evidence>
<evidence type="ECO:0000256" key="4">
    <source>
        <dbReference type="ARBA" id="ARBA00023159"/>
    </source>
</evidence>
<dbReference type="InterPro" id="IPR018062">
    <property type="entry name" value="HTH_AraC-typ_CS"/>
</dbReference>
<organism evidence="7 8">
    <name type="scientific">Oryzomicrobium terrae</name>
    <dbReference type="NCBI Taxonomy" id="1735038"/>
    <lineage>
        <taxon>Bacteria</taxon>
        <taxon>Pseudomonadati</taxon>
        <taxon>Pseudomonadota</taxon>
        <taxon>Betaproteobacteria</taxon>
        <taxon>Rhodocyclales</taxon>
        <taxon>Rhodocyclaceae</taxon>
        <taxon>Oryzomicrobium</taxon>
    </lineage>
</organism>
<dbReference type="PRINTS" id="PR00032">
    <property type="entry name" value="HTHARAC"/>
</dbReference>
<accession>A0A5C1EAY1</accession>
<dbReference type="PANTHER" id="PTHR11019:SF159">
    <property type="entry name" value="TRANSCRIPTIONAL REGULATOR-RELATED"/>
    <property type="match status" value="1"/>
</dbReference>
<dbReference type="CDD" id="cd06124">
    <property type="entry name" value="cupin_NimR-like_N"/>
    <property type="match status" value="1"/>
</dbReference>
<evidence type="ECO:0000256" key="5">
    <source>
        <dbReference type="ARBA" id="ARBA00023163"/>
    </source>
</evidence>
<dbReference type="InterPro" id="IPR018060">
    <property type="entry name" value="HTH_AraC"/>
</dbReference>
<dbReference type="PROSITE" id="PS00041">
    <property type="entry name" value="HTH_ARAC_FAMILY_1"/>
    <property type="match status" value="1"/>
</dbReference>
<dbReference type="Gene3D" id="2.60.120.10">
    <property type="entry name" value="Jelly Rolls"/>
    <property type="match status" value="1"/>
</dbReference>
<dbReference type="RefSeq" id="WP_149425613.1">
    <property type="nucleotide sequence ID" value="NZ_CP022579.1"/>
</dbReference>
<dbReference type="InterPro" id="IPR011051">
    <property type="entry name" value="RmlC_Cupin_sf"/>
</dbReference>
<dbReference type="GO" id="GO:0043565">
    <property type="term" value="F:sequence-specific DNA binding"/>
    <property type="evidence" value="ECO:0007669"/>
    <property type="project" value="InterPro"/>
</dbReference>
<evidence type="ECO:0000256" key="2">
    <source>
        <dbReference type="ARBA" id="ARBA00023015"/>
    </source>
</evidence>
<dbReference type="Pfam" id="PF12833">
    <property type="entry name" value="HTH_18"/>
    <property type="match status" value="1"/>
</dbReference>
<keyword evidence="8" id="KW-1185">Reference proteome</keyword>
<dbReference type="InterPro" id="IPR020449">
    <property type="entry name" value="Tscrpt_reg_AraC-type_HTH"/>
</dbReference>
<dbReference type="InterPro" id="IPR003313">
    <property type="entry name" value="AraC-bd"/>
</dbReference>
<protein>
    <submittedName>
        <fullName evidence="7">Transcriptional regulator, AraC family</fullName>
    </submittedName>
</protein>
<dbReference type="PROSITE" id="PS01124">
    <property type="entry name" value="HTH_ARAC_FAMILY_2"/>
    <property type="match status" value="1"/>
</dbReference>
<keyword evidence="4" id="KW-0010">Activator</keyword>
<dbReference type="AlphaFoldDB" id="A0A5C1EAY1"/>
<evidence type="ECO:0000313" key="7">
    <source>
        <dbReference type="EMBL" id="QEL65347.1"/>
    </source>
</evidence>
<dbReference type="EMBL" id="CP022579">
    <property type="protein sequence ID" value="QEL65347.1"/>
    <property type="molecule type" value="Genomic_DNA"/>
</dbReference>
<dbReference type="InterPro" id="IPR014710">
    <property type="entry name" value="RmlC-like_jellyroll"/>
</dbReference>
<keyword evidence="2" id="KW-0805">Transcription regulation</keyword>
<dbReference type="Gene3D" id="1.10.10.60">
    <property type="entry name" value="Homeodomain-like"/>
    <property type="match status" value="2"/>
</dbReference>
<sequence length="260" mass="28485">MASHHFDDGLDRSDLPVTGLAADYRSGEATCRHSHLNAQLIYAVEGVMVVNSPEGRWIVPPTRAIWMPGGTEHWNRMVGGVRMRTVFIRPDAAPGLPRDCSVIGVSPLLRELIVAAVAVPLPYSAESRDGRLMRLLLDEITQMDVLPLHLPTPRDGRLARLCDGLLAAPDDTTPLGDWARRLGVTEKTLQRLFRRDTGMTFGEWRQQARLLEGLEQLATGSKIVDVALNLGYSSPSAFATMFKRQFGVPPSAYFADAAGG</sequence>
<proteinExistence type="predicted"/>
<dbReference type="SUPFAM" id="SSF46689">
    <property type="entry name" value="Homeodomain-like"/>
    <property type="match status" value="1"/>
</dbReference>
<dbReference type="SUPFAM" id="SSF51182">
    <property type="entry name" value="RmlC-like cupins"/>
    <property type="match status" value="1"/>
</dbReference>
<keyword evidence="1" id="KW-0678">Repressor</keyword>
<evidence type="ECO:0000256" key="3">
    <source>
        <dbReference type="ARBA" id="ARBA00023125"/>
    </source>
</evidence>
<dbReference type="InterPro" id="IPR009057">
    <property type="entry name" value="Homeodomain-like_sf"/>
</dbReference>
<keyword evidence="3" id="KW-0238">DNA-binding</keyword>
<reference evidence="7 8" key="1">
    <citation type="submission" date="2017-07" db="EMBL/GenBank/DDBJ databases">
        <title>Complete genome sequence of Oryzomicrobium terrae TPP412.</title>
        <authorList>
            <person name="Chiu L.-W."/>
            <person name="Lo K.-J."/>
            <person name="Tsai Y.-M."/>
            <person name="Lin S.-S."/>
            <person name="Kuo C.-H."/>
            <person name="Liu C.-T."/>
        </authorList>
    </citation>
    <scope>NUCLEOTIDE SEQUENCE [LARGE SCALE GENOMIC DNA]</scope>
    <source>
        <strain evidence="7 8">TPP412</strain>
    </source>
</reference>
<evidence type="ECO:0000259" key="6">
    <source>
        <dbReference type="PROSITE" id="PS01124"/>
    </source>
</evidence>
<dbReference type="GO" id="GO:0003700">
    <property type="term" value="F:DNA-binding transcription factor activity"/>
    <property type="evidence" value="ECO:0007669"/>
    <property type="project" value="InterPro"/>
</dbReference>
<feature type="domain" description="HTH araC/xylS-type" evidence="6">
    <location>
        <begin position="156"/>
        <end position="256"/>
    </location>
</feature>
<dbReference type="Pfam" id="PF02311">
    <property type="entry name" value="AraC_binding"/>
    <property type="match status" value="1"/>
</dbReference>
<dbReference type="Proteomes" id="UP000323671">
    <property type="component" value="Chromosome"/>
</dbReference>
<dbReference type="SMART" id="SM00342">
    <property type="entry name" value="HTH_ARAC"/>
    <property type="match status" value="1"/>
</dbReference>
<gene>
    <name evidence="7" type="ORF">OTERR_18710</name>
</gene>